<organism evidence="2 3">
    <name type="scientific">Mannheimia succiniciproducens (strain KCTC 0769BP / MBEL55E)</name>
    <dbReference type="NCBI Taxonomy" id="221988"/>
    <lineage>
        <taxon>Bacteria</taxon>
        <taxon>Pseudomonadati</taxon>
        <taxon>Pseudomonadota</taxon>
        <taxon>Gammaproteobacteria</taxon>
        <taxon>Pasteurellales</taxon>
        <taxon>Pasteurellaceae</taxon>
        <taxon>Basfia</taxon>
    </lineage>
</organism>
<accession>Q65R55</accession>
<dbReference type="EMBL" id="AE016827">
    <property type="protein sequence ID" value="AAU38555.1"/>
    <property type="molecule type" value="Genomic_DNA"/>
</dbReference>
<evidence type="ECO:0000313" key="2">
    <source>
        <dbReference type="EMBL" id="AAU38555.1"/>
    </source>
</evidence>
<keyword evidence="1" id="KW-1133">Transmembrane helix</keyword>
<reference evidence="2 3" key="1">
    <citation type="journal article" date="2004" name="Nat. Biotechnol.">
        <title>The genome sequence of the capnophilic rumen bacterium Mannheimia succiniciproducens.</title>
        <authorList>
            <person name="Hong S.H."/>
            <person name="Kim J.S."/>
            <person name="Lee S.Y."/>
            <person name="In Y.H."/>
            <person name="Choi S.S."/>
            <person name="Rih J.-K."/>
            <person name="Kim C.H."/>
            <person name="Jeong H."/>
            <person name="Hur C.G."/>
            <person name="Kim J.J."/>
        </authorList>
    </citation>
    <scope>NUCLEOTIDE SEQUENCE [LARGE SCALE GENOMIC DNA]</scope>
    <source>
        <strain evidence="3">KCTC 0769BP / MBEL55E</strain>
    </source>
</reference>
<proteinExistence type="predicted"/>
<evidence type="ECO:0000313" key="3">
    <source>
        <dbReference type="Proteomes" id="UP000000607"/>
    </source>
</evidence>
<dbReference type="KEGG" id="msu:MS1947"/>
<protein>
    <submittedName>
        <fullName evidence="2">Uncharacterized protein</fullName>
    </submittedName>
</protein>
<keyword evidence="1" id="KW-0472">Membrane</keyword>
<dbReference type="HOGENOM" id="CLU_3119520_0_0_6"/>
<name>Q65R55_MANSM</name>
<keyword evidence="1" id="KW-0812">Transmembrane</keyword>
<gene>
    <name evidence="2" type="ordered locus">MS1947</name>
</gene>
<dbReference type="Proteomes" id="UP000000607">
    <property type="component" value="Chromosome"/>
</dbReference>
<keyword evidence="3" id="KW-1185">Reference proteome</keyword>
<evidence type="ECO:0000256" key="1">
    <source>
        <dbReference type="SAM" id="Phobius"/>
    </source>
</evidence>
<feature type="transmembrane region" description="Helical" evidence="1">
    <location>
        <begin position="12"/>
        <end position="29"/>
    </location>
</feature>
<dbReference type="AlphaFoldDB" id="Q65R55"/>
<sequence>MNLQKLLLTRRFISTMAYFAMQSVFFIYLPQSFASDWAAVCSEPMQEPAY</sequence>